<name>A0A3A5L0S5_9HYPH</name>
<organism evidence="2 3">
    <name type="scientific">Mesorhizobium waimense</name>
    <dbReference type="NCBI Taxonomy" id="1300307"/>
    <lineage>
        <taxon>Bacteria</taxon>
        <taxon>Pseudomonadati</taxon>
        <taxon>Pseudomonadota</taxon>
        <taxon>Alphaproteobacteria</taxon>
        <taxon>Hyphomicrobiales</taxon>
        <taxon>Phyllobacteriaceae</taxon>
        <taxon>Mesorhizobium</taxon>
    </lineage>
</organism>
<feature type="region of interest" description="Disordered" evidence="1">
    <location>
        <begin position="1"/>
        <end position="26"/>
    </location>
</feature>
<evidence type="ECO:0000256" key="1">
    <source>
        <dbReference type="SAM" id="MobiDB-lite"/>
    </source>
</evidence>
<proteinExistence type="predicted"/>
<comment type="caution">
    <text evidence="2">The sequence shown here is derived from an EMBL/GenBank/DDBJ whole genome shotgun (WGS) entry which is preliminary data.</text>
</comment>
<gene>
    <name evidence="2" type="ORF">D3227_18625</name>
</gene>
<dbReference type="AlphaFoldDB" id="A0A3A5L0S5"/>
<dbReference type="EMBL" id="QZWZ01000014">
    <property type="protein sequence ID" value="RJT37210.1"/>
    <property type="molecule type" value="Genomic_DNA"/>
</dbReference>
<reference evidence="2 3" key="1">
    <citation type="submission" date="2018-09" db="EMBL/GenBank/DDBJ databases">
        <title>Mesorhizobium carmichaelinearum sp. nov. isolated from Carmichaelinea spp. root nodules in New Zealand.</title>
        <authorList>
            <person name="De Meyer S.E."/>
        </authorList>
    </citation>
    <scope>NUCLEOTIDE SEQUENCE [LARGE SCALE GENOMIC DNA]</scope>
    <source>
        <strain evidence="2 3">ICMP19557</strain>
    </source>
</reference>
<sequence length="65" mass="6168">MAGNRVGSATATGCDGPAAGSGGATNALTSAVLTGSALADGKASGVNASRNNDVRRAEEMSMPVS</sequence>
<keyword evidence="3" id="KW-1185">Reference proteome</keyword>
<feature type="region of interest" description="Disordered" evidence="1">
    <location>
        <begin position="39"/>
        <end position="65"/>
    </location>
</feature>
<evidence type="ECO:0000313" key="3">
    <source>
        <dbReference type="Proteomes" id="UP000272706"/>
    </source>
</evidence>
<accession>A0A3A5L0S5</accession>
<dbReference type="Proteomes" id="UP000272706">
    <property type="component" value="Unassembled WGS sequence"/>
</dbReference>
<protein>
    <submittedName>
        <fullName evidence="2">Uncharacterized protein</fullName>
    </submittedName>
</protein>
<evidence type="ECO:0000313" key="2">
    <source>
        <dbReference type="EMBL" id="RJT37210.1"/>
    </source>
</evidence>